<protein>
    <submittedName>
        <fullName evidence="1">Uncharacterized protein</fullName>
    </submittedName>
</protein>
<organism evidence="1 2">
    <name type="scientific">Lasiodiplodia mahajangana</name>
    <dbReference type="NCBI Taxonomy" id="1108764"/>
    <lineage>
        <taxon>Eukaryota</taxon>
        <taxon>Fungi</taxon>
        <taxon>Dikarya</taxon>
        <taxon>Ascomycota</taxon>
        <taxon>Pezizomycotina</taxon>
        <taxon>Dothideomycetes</taxon>
        <taxon>Dothideomycetes incertae sedis</taxon>
        <taxon>Botryosphaeriales</taxon>
        <taxon>Botryosphaeriaceae</taxon>
        <taxon>Lasiodiplodia</taxon>
    </lineage>
</organism>
<evidence type="ECO:0000313" key="2">
    <source>
        <dbReference type="Proteomes" id="UP001153332"/>
    </source>
</evidence>
<sequence>MALKTIAVPLCLTFFVIYVFRLRRKRDAAARNHACEAAVSYRPLDPFLAFDFQMQMYSQIPFLHKIHQKRGHTYQVPSLITLPTICTIHPENIRTINTSKDYGVEPQRLPGLEPFCGRGFITTDGDIRKQARKLLKPSFDINHLRDLTTLQIETDKLFQDIPKDGTTVDLQPLLYVMFLNSALHFVLGVRPSTQQPGAPIAANEFVEAFHSALFYSMFRVILGRAWNLLPQKKYNDARAAAHGYLDYYIRDALEDDGKQRDKSLIQGLSAQTEDLNFIRSQVIQAMMAAQDTTSELLTNALFVLARHPQYWQQLREEFAGKNGEELSAHNLLQSRLTMNILHETLRLYPIFPLLGRVALCDTILPTGGGPNRDRPIFVPKGSAVVMAYYALHRDTRVFGDNIEEFRPERWDSVTPQQWEFLGFGNGDRACLGQQKALIEAAYVLARFSREFTSLESRDEREWKGELKLTCKSAHGCKVAVH</sequence>
<dbReference type="EMBL" id="JAPUUL010001297">
    <property type="protein sequence ID" value="KAJ8127797.1"/>
    <property type="molecule type" value="Genomic_DNA"/>
</dbReference>
<comment type="caution">
    <text evidence="1">The sequence shown here is derived from an EMBL/GenBank/DDBJ whole genome shotgun (WGS) entry which is preliminary data.</text>
</comment>
<gene>
    <name evidence="1" type="ORF">O1611_g5836</name>
</gene>
<keyword evidence="2" id="KW-1185">Reference proteome</keyword>
<dbReference type="Proteomes" id="UP001153332">
    <property type="component" value="Unassembled WGS sequence"/>
</dbReference>
<name>A0ACC2JKI9_9PEZI</name>
<accession>A0ACC2JKI9</accession>
<proteinExistence type="predicted"/>
<reference evidence="1" key="1">
    <citation type="submission" date="2022-12" db="EMBL/GenBank/DDBJ databases">
        <title>Genome Sequence of Lasiodiplodia mahajangana.</title>
        <authorList>
            <person name="Buettner E."/>
        </authorList>
    </citation>
    <scope>NUCLEOTIDE SEQUENCE</scope>
    <source>
        <strain evidence="1">VT137</strain>
    </source>
</reference>
<evidence type="ECO:0000313" key="1">
    <source>
        <dbReference type="EMBL" id="KAJ8127797.1"/>
    </source>
</evidence>